<evidence type="ECO:0000313" key="2">
    <source>
        <dbReference type="Proteomes" id="UP000294565"/>
    </source>
</evidence>
<dbReference type="KEGG" id="vg:63743079"/>
<dbReference type="RefSeq" id="YP_010049756.1">
    <property type="nucleotide sequence ID" value="NC_054393.1"/>
</dbReference>
<name>A0A482JAM5_9CAUD</name>
<dbReference type="GeneID" id="63743079"/>
<dbReference type="Proteomes" id="UP000294565">
    <property type="component" value="Segment"/>
</dbReference>
<sequence>MSDNAFDARYSGVCGACGERYRLGTLIRYTEDDGYIHAPTCPEPETEDEPDLSCEGHGHLCPYCQTYHRGECW</sequence>
<dbReference type="EMBL" id="MK494099">
    <property type="protein sequence ID" value="QBP29744.1"/>
    <property type="molecule type" value="Genomic_DNA"/>
</dbReference>
<evidence type="ECO:0000313" key="1">
    <source>
        <dbReference type="EMBL" id="QBP29744.1"/>
    </source>
</evidence>
<accession>A0A482JAM5</accession>
<protein>
    <submittedName>
        <fullName evidence="1">Uncharacterized protein</fullName>
    </submittedName>
</protein>
<proteinExistence type="predicted"/>
<gene>
    <name evidence="1" type="primary">89</name>
    <name evidence="1" type="ORF">SEA_TYPHA_89</name>
</gene>
<reference evidence="1 2" key="1">
    <citation type="submission" date="2019-02" db="EMBL/GenBank/DDBJ databases">
        <authorList>
            <person name="Kanzanas C."/>
            <person name="Smith M.A."/>
            <person name="Zack K.M."/>
            <person name="Garlena R.A."/>
            <person name="Russell D.A."/>
            <person name="Pope W.H."/>
            <person name="Jacobs-Sera D."/>
            <person name="Hatfull G.F."/>
        </authorList>
    </citation>
    <scope>NUCLEOTIDE SEQUENCE [LARGE SCALE GENOMIC DNA]</scope>
</reference>
<keyword evidence="2" id="KW-1185">Reference proteome</keyword>
<organism evidence="1 2">
    <name type="scientific">Mycobacterium phage Typha</name>
    <dbReference type="NCBI Taxonomy" id="2517971"/>
    <lineage>
        <taxon>Viruses</taxon>
        <taxon>Duplodnaviria</taxon>
        <taxon>Heunggongvirae</taxon>
        <taxon>Uroviricota</taxon>
        <taxon>Caudoviricetes</taxon>
        <taxon>Typhavirus</taxon>
        <taxon>Typhavirus typha</taxon>
    </lineage>
</organism>